<dbReference type="InterPro" id="IPR036374">
    <property type="entry name" value="OxRdtase_Mopterin-bd_sf"/>
</dbReference>
<dbReference type="EMBL" id="SLWW01000007">
    <property type="protein sequence ID" value="TCO71321.1"/>
    <property type="molecule type" value="Genomic_DNA"/>
</dbReference>
<proteinExistence type="predicted"/>
<dbReference type="InterPro" id="IPR000572">
    <property type="entry name" value="OxRdtase_Mopterin-bd_dom"/>
</dbReference>
<dbReference type="Gene3D" id="3.90.420.10">
    <property type="entry name" value="Oxidoreductase, molybdopterin-binding domain"/>
    <property type="match status" value="1"/>
</dbReference>
<feature type="chain" id="PRO_5020907280" description="Oxidoreductase molybdopterin-binding domain-containing protein" evidence="1">
    <location>
        <begin position="28"/>
        <end position="176"/>
    </location>
</feature>
<dbReference type="AlphaFoldDB" id="A0A4R2KCN0"/>
<feature type="domain" description="Oxidoreductase molybdopterin-binding" evidence="2">
    <location>
        <begin position="80"/>
        <end position="149"/>
    </location>
</feature>
<gene>
    <name evidence="3" type="ORF">EV655_107219</name>
</gene>
<name>A0A4R2KCN0_9RHOB</name>
<sequence>MPDDTMPLAQRFAALAMAIFLGTVAQADLAPLPTPTGPVLLTVTGAIAVTNDGDAAVFDLEMLRALPAETIRTTTIWTEGELELTGVPLDALLARVGAEGGSIKAKAINDYATDIPASDAVPGGPIVAYHENGAPMPRRKRGPLWIVYPFESNPDYQSDVVYSRSIWQLDRIDVVR</sequence>
<dbReference type="RefSeq" id="WP_132544582.1">
    <property type="nucleotide sequence ID" value="NZ_SLWW01000007.1"/>
</dbReference>
<dbReference type="Proteomes" id="UP000295142">
    <property type="component" value="Unassembled WGS sequence"/>
</dbReference>
<dbReference type="SUPFAM" id="SSF56524">
    <property type="entry name" value="Oxidoreductase molybdopterin-binding domain"/>
    <property type="match status" value="1"/>
</dbReference>
<evidence type="ECO:0000256" key="1">
    <source>
        <dbReference type="SAM" id="SignalP"/>
    </source>
</evidence>
<keyword evidence="1" id="KW-0732">Signal</keyword>
<keyword evidence="4" id="KW-1185">Reference proteome</keyword>
<evidence type="ECO:0000259" key="2">
    <source>
        <dbReference type="Pfam" id="PF00174"/>
    </source>
</evidence>
<dbReference type="OrthoDB" id="9798763at2"/>
<evidence type="ECO:0000313" key="3">
    <source>
        <dbReference type="EMBL" id="TCO71321.1"/>
    </source>
</evidence>
<feature type="signal peptide" evidence="1">
    <location>
        <begin position="1"/>
        <end position="27"/>
    </location>
</feature>
<reference evidence="3 4" key="1">
    <citation type="submission" date="2019-03" db="EMBL/GenBank/DDBJ databases">
        <title>Genomic Encyclopedia of Type Strains, Phase IV (KMG-IV): sequencing the most valuable type-strain genomes for metagenomic binning, comparative biology and taxonomic classification.</title>
        <authorList>
            <person name="Goeker M."/>
        </authorList>
    </citation>
    <scope>NUCLEOTIDE SEQUENCE [LARGE SCALE GENOMIC DNA]</scope>
    <source>
        <strain evidence="3 4">DSM 4868</strain>
    </source>
</reference>
<accession>A0A4R2KCN0</accession>
<dbReference type="Pfam" id="PF00174">
    <property type="entry name" value="Oxidored_molyb"/>
    <property type="match status" value="1"/>
</dbReference>
<organism evidence="3 4">
    <name type="scientific">Rhodovulum euryhalinum</name>
    <dbReference type="NCBI Taxonomy" id="35805"/>
    <lineage>
        <taxon>Bacteria</taxon>
        <taxon>Pseudomonadati</taxon>
        <taxon>Pseudomonadota</taxon>
        <taxon>Alphaproteobacteria</taxon>
        <taxon>Rhodobacterales</taxon>
        <taxon>Paracoccaceae</taxon>
        <taxon>Rhodovulum</taxon>
    </lineage>
</organism>
<evidence type="ECO:0000313" key="4">
    <source>
        <dbReference type="Proteomes" id="UP000295142"/>
    </source>
</evidence>
<comment type="caution">
    <text evidence="3">The sequence shown here is derived from an EMBL/GenBank/DDBJ whole genome shotgun (WGS) entry which is preliminary data.</text>
</comment>
<protein>
    <recommendedName>
        <fullName evidence="2">Oxidoreductase molybdopterin-binding domain-containing protein</fullName>
    </recommendedName>
</protein>